<protein>
    <submittedName>
        <fullName evidence="3">Coproporphyrinogen III oxidase</fullName>
    </submittedName>
</protein>
<feature type="region of interest" description="Disordered" evidence="1">
    <location>
        <begin position="47"/>
        <end position="66"/>
    </location>
</feature>
<evidence type="ECO:0000256" key="2">
    <source>
        <dbReference type="SAM" id="SignalP"/>
    </source>
</evidence>
<dbReference type="PROSITE" id="PS51257">
    <property type="entry name" value="PROKAR_LIPOPROTEIN"/>
    <property type="match status" value="1"/>
</dbReference>
<sequence length="66" mass="7024">MRKLFLSFAIAIFLGLAISACNSTKSVSGDSDSLKVDTNITPAVDTTNMTDTMKTMPDTTTMPPAH</sequence>
<dbReference type="EMBL" id="CP119313">
    <property type="protein sequence ID" value="WEK21465.1"/>
    <property type="molecule type" value="Genomic_DNA"/>
</dbReference>
<dbReference type="AlphaFoldDB" id="A0AAJ6B8K8"/>
<gene>
    <name evidence="3" type="ORF">P0Y49_09980</name>
</gene>
<feature type="chain" id="PRO_5042484723" evidence="2">
    <location>
        <begin position="20"/>
        <end position="66"/>
    </location>
</feature>
<dbReference type="Proteomes" id="UP001214530">
    <property type="component" value="Chromosome"/>
</dbReference>
<accession>A0AAJ6B8K8</accession>
<keyword evidence="2" id="KW-0732">Signal</keyword>
<evidence type="ECO:0000313" key="3">
    <source>
        <dbReference type="EMBL" id="WEK21465.1"/>
    </source>
</evidence>
<organism evidence="3 4">
    <name type="scientific">Candidatus Pedobacter colombiensis</name>
    <dbReference type="NCBI Taxonomy" id="3121371"/>
    <lineage>
        <taxon>Bacteria</taxon>
        <taxon>Pseudomonadati</taxon>
        <taxon>Bacteroidota</taxon>
        <taxon>Sphingobacteriia</taxon>
        <taxon>Sphingobacteriales</taxon>
        <taxon>Sphingobacteriaceae</taxon>
        <taxon>Pedobacter</taxon>
    </lineage>
</organism>
<proteinExistence type="predicted"/>
<evidence type="ECO:0000313" key="4">
    <source>
        <dbReference type="Proteomes" id="UP001214530"/>
    </source>
</evidence>
<feature type="signal peptide" evidence="2">
    <location>
        <begin position="1"/>
        <end position="19"/>
    </location>
</feature>
<name>A0AAJ6B8K8_9SPHI</name>
<reference evidence="3" key="1">
    <citation type="submission" date="2023-03" db="EMBL/GenBank/DDBJ databases">
        <title>Andean soil-derived lignocellulolytic bacterial consortium as a source of novel taxa and putative plastic-active enzymes.</title>
        <authorList>
            <person name="Diaz-Garcia L."/>
            <person name="Chuvochina M."/>
            <person name="Feuerriegel G."/>
            <person name="Bunk B."/>
            <person name="Sproer C."/>
            <person name="Streit W.R."/>
            <person name="Rodriguez L.M."/>
            <person name="Overmann J."/>
            <person name="Jimenez D.J."/>
        </authorList>
    </citation>
    <scope>NUCLEOTIDE SEQUENCE</scope>
    <source>
        <strain evidence="3">MAG 3858</strain>
    </source>
</reference>
<evidence type="ECO:0000256" key="1">
    <source>
        <dbReference type="SAM" id="MobiDB-lite"/>
    </source>
</evidence>